<protein>
    <recommendedName>
        <fullName evidence="1">DUF4376 domain-containing protein</fullName>
    </recommendedName>
</protein>
<dbReference type="Proteomes" id="UP000003240">
    <property type="component" value="Unassembled WGS sequence"/>
</dbReference>
<evidence type="ECO:0000259" key="1">
    <source>
        <dbReference type="Pfam" id="PF14301"/>
    </source>
</evidence>
<comment type="caution">
    <text evidence="2">The sequence shown here is derived from an EMBL/GenBank/DDBJ whole genome shotgun (WGS) entry which is preliminary data.</text>
</comment>
<dbReference type="InterPro" id="IPR025484">
    <property type="entry name" value="DUF4376"/>
</dbReference>
<dbReference type="OrthoDB" id="6692826at2"/>
<reference evidence="2 3" key="1">
    <citation type="journal article" date="2011" name="EMBO J.">
        <title>Structural diversity of bacterial flagellar motors.</title>
        <authorList>
            <person name="Chen S."/>
            <person name="Beeby M."/>
            <person name="Murphy G.E."/>
            <person name="Leadbetter J.R."/>
            <person name="Hendrixson D.R."/>
            <person name="Briegel A."/>
            <person name="Li Z."/>
            <person name="Shi J."/>
            <person name="Tocheva E.I."/>
            <person name="Muller A."/>
            <person name="Dobro M.J."/>
            <person name="Jensen G.J."/>
        </authorList>
    </citation>
    <scope>NUCLEOTIDE SEQUENCE [LARGE SCALE GENOMIC DNA]</scope>
    <source>
        <strain evidence="2 3">DSM 6540</strain>
    </source>
</reference>
<keyword evidence="3" id="KW-1185">Reference proteome</keyword>
<organism evidence="2 3">
    <name type="scientific">Acetonema longum DSM 6540</name>
    <dbReference type="NCBI Taxonomy" id="1009370"/>
    <lineage>
        <taxon>Bacteria</taxon>
        <taxon>Bacillati</taxon>
        <taxon>Bacillota</taxon>
        <taxon>Negativicutes</taxon>
        <taxon>Acetonemataceae</taxon>
        <taxon>Acetonema</taxon>
    </lineage>
</organism>
<name>F7NEB4_9FIRM</name>
<dbReference type="Pfam" id="PF14301">
    <property type="entry name" value="DUF4376"/>
    <property type="match status" value="1"/>
</dbReference>
<feature type="domain" description="DUF4376" evidence="1">
    <location>
        <begin position="66"/>
        <end position="178"/>
    </location>
</feature>
<evidence type="ECO:0000313" key="3">
    <source>
        <dbReference type="Proteomes" id="UP000003240"/>
    </source>
</evidence>
<dbReference type="EMBL" id="AFGF01000016">
    <property type="protein sequence ID" value="EGO65626.1"/>
    <property type="molecule type" value="Genomic_DNA"/>
</dbReference>
<evidence type="ECO:0000313" key="2">
    <source>
        <dbReference type="EMBL" id="EGO65626.1"/>
    </source>
</evidence>
<sequence>MYAYLIEGDTAIKTYSGDNPPDGWYQSKMPIDWTKYYWDGSVPVLKPAEPEPPQLEPYVPNLAGYKQWKIAEVNNACSQILISGFYCDALGERHRYDTDIVDQINFAQAMQVAQSTGKPTSYRIWNADDVTKEWFSHTYEQLQAVMLAAADWKYQKLYLCSEYKNAIETAQSIKEIDVIIAGIDWDGSV</sequence>
<gene>
    <name evidence="2" type="ORF">ALO_01884</name>
</gene>
<proteinExistence type="predicted"/>
<accession>F7NEB4</accession>
<dbReference type="AlphaFoldDB" id="F7NEB4"/>
<dbReference type="STRING" id="1009370.ALO_01884"/>